<protein>
    <recommendedName>
        <fullName evidence="9">Xylanolytic transcriptional activator regulatory domain-containing protein</fullName>
    </recommendedName>
</protein>
<evidence type="ECO:0000256" key="7">
    <source>
        <dbReference type="ARBA" id="ARBA00023242"/>
    </source>
</evidence>
<evidence type="ECO:0000259" key="9">
    <source>
        <dbReference type="SMART" id="SM00906"/>
    </source>
</evidence>
<evidence type="ECO:0000256" key="2">
    <source>
        <dbReference type="ARBA" id="ARBA00022723"/>
    </source>
</evidence>
<organism evidence="10 11">
    <name type="scientific">Friedmanniomyces endolithicus</name>
    <dbReference type="NCBI Taxonomy" id="329885"/>
    <lineage>
        <taxon>Eukaryota</taxon>
        <taxon>Fungi</taxon>
        <taxon>Dikarya</taxon>
        <taxon>Ascomycota</taxon>
        <taxon>Pezizomycotina</taxon>
        <taxon>Dothideomycetes</taxon>
        <taxon>Dothideomycetidae</taxon>
        <taxon>Mycosphaerellales</taxon>
        <taxon>Teratosphaeriaceae</taxon>
        <taxon>Friedmanniomyces</taxon>
    </lineage>
</organism>
<accession>A0AAN6FN88</accession>
<evidence type="ECO:0000256" key="8">
    <source>
        <dbReference type="SAM" id="Phobius"/>
    </source>
</evidence>
<dbReference type="GO" id="GO:0005634">
    <property type="term" value="C:nucleus"/>
    <property type="evidence" value="ECO:0007669"/>
    <property type="project" value="UniProtKB-SubCell"/>
</dbReference>
<dbReference type="GO" id="GO:0008270">
    <property type="term" value="F:zinc ion binding"/>
    <property type="evidence" value="ECO:0007669"/>
    <property type="project" value="InterPro"/>
</dbReference>
<name>A0AAN6FN88_9PEZI</name>
<dbReference type="AlphaFoldDB" id="A0AAN6FN88"/>
<dbReference type="CDD" id="cd12148">
    <property type="entry name" value="fungal_TF_MHR"/>
    <property type="match status" value="1"/>
</dbReference>
<dbReference type="PANTHER" id="PTHR47782:SF12">
    <property type="entry name" value="ZN(II)2CYS6 TRANSCRIPTION FACTOR (EUROFUNG)"/>
    <property type="match status" value="1"/>
</dbReference>
<feature type="domain" description="Xylanolytic transcriptional activator regulatory" evidence="9">
    <location>
        <begin position="1"/>
        <end position="85"/>
    </location>
</feature>
<evidence type="ECO:0000256" key="5">
    <source>
        <dbReference type="ARBA" id="ARBA00023125"/>
    </source>
</evidence>
<keyword evidence="7" id="KW-0539">Nucleus</keyword>
<evidence type="ECO:0000313" key="11">
    <source>
        <dbReference type="Proteomes" id="UP001168146"/>
    </source>
</evidence>
<dbReference type="GO" id="GO:0006351">
    <property type="term" value="P:DNA-templated transcription"/>
    <property type="evidence" value="ECO:0007669"/>
    <property type="project" value="InterPro"/>
</dbReference>
<evidence type="ECO:0000313" key="10">
    <source>
        <dbReference type="EMBL" id="KAK0321496.1"/>
    </source>
</evidence>
<dbReference type="SMART" id="SM00906">
    <property type="entry name" value="Fungal_trans"/>
    <property type="match status" value="1"/>
</dbReference>
<keyword evidence="8" id="KW-1133">Transmembrane helix</keyword>
<reference evidence="10" key="1">
    <citation type="submission" date="2021-12" db="EMBL/GenBank/DDBJ databases">
        <title>Black yeast isolated from Biological Soil Crust.</title>
        <authorList>
            <person name="Kurbessoian T."/>
        </authorList>
    </citation>
    <scope>NUCLEOTIDE SEQUENCE</scope>
    <source>
        <strain evidence="10">CCFEE 5208</strain>
    </source>
</reference>
<proteinExistence type="predicted"/>
<comment type="caution">
    <text evidence="10">The sequence shown here is derived from an EMBL/GenBank/DDBJ whole genome shotgun (WGS) entry which is preliminary data.</text>
</comment>
<dbReference type="GO" id="GO:0045944">
    <property type="term" value="P:positive regulation of transcription by RNA polymerase II"/>
    <property type="evidence" value="ECO:0007669"/>
    <property type="project" value="TreeGrafter"/>
</dbReference>
<evidence type="ECO:0000256" key="3">
    <source>
        <dbReference type="ARBA" id="ARBA00022833"/>
    </source>
</evidence>
<dbReference type="GO" id="GO:0000981">
    <property type="term" value="F:DNA-binding transcription factor activity, RNA polymerase II-specific"/>
    <property type="evidence" value="ECO:0007669"/>
    <property type="project" value="TreeGrafter"/>
</dbReference>
<evidence type="ECO:0000256" key="6">
    <source>
        <dbReference type="ARBA" id="ARBA00023163"/>
    </source>
</evidence>
<dbReference type="EMBL" id="JASUXU010000020">
    <property type="protein sequence ID" value="KAK0321496.1"/>
    <property type="molecule type" value="Genomic_DNA"/>
</dbReference>
<evidence type="ECO:0000256" key="4">
    <source>
        <dbReference type="ARBA" id="ARBA00023015"/>
    </source>
</evidence>
<sequence>MWHTVGIAVRTALELGLHRESSYPVKQEPELDEAQLVQYRHQELGRRCFWCVVAFDIVTSSILGRPLGIRDDDIDTALPLSESDGLLTPLLTTTVAGMQRITIFKKIVRYRLFCGKLVTNLHRKRSPDVSIEDALRLRDELADELDLWYSSLHELRLQHIAISDEGGQSCYLSPTWYEVLYANATLMIWRPCPLLVDITNDRHTLQRIHDSATNAINKYAILHRNRVINYSWVTLHSVFMAGLSYIYAGSMGYMEMPAY</sequence>
<dbReference type="Pfam" id="PF04082">
    <property type="entry name" value="Fungal_trans"/>
    <property type="match status" value="1"/>
</dbReference>
<comment type="subcellular location">
    <subcellularLocation>
        <location evidence="1">Nucleus</location>
    </subcellularLocation>
</comment>
<evidence type="ECO:0000256" key="1">
    <source>
        <dbReference type="ARBA" id="ARBA00004123"/>
    </source>
</evidence>
<dbReference type="PANTHER" id="PTHR47782">
    <property type="entry name" value="ZN(II)2CYS6 TRANSCRIPTION FACTOR (EUROFUNG)-RELATED"/>
    <property type="match status" value="1"/>
</dbReference>
<keyword evidence="3" id="KW-0862">Zinc</keyword>
<dbReference type="Proteomes" id="UP001168146">
    <property type="component" value="Unassembled WGS sequence"/>
</dbReference>
<keyword evidence="4" id="KW-0805">Transcription regulation</keyword>
<feature type="transmembrane region" description="Helical" evidence="8">
    <location>
        <begin position="227"/>
        <end position="248"/>
    </location>
</feature>
<keyword evidence="6" id="KW-0804">Transcription</keyword>
<keyword evidence="8" id="KW-0472">Membrane</keyword>
<keyword evidence="8" id="KW-0812">Transmembrane</keyword>
<dbReference type="GO" id="GO:0043565">
    <property type="term" value="F:sequence-specific DNA binding"/>
    <property type="evidence" value="ECO:0007669"/>
    <property type="project" value="TreeGrafter"/>
</dbReference>
<gene>
    <name evidence="10" type="ORF">LTR82_007464</name>
</gene>
<keyword evidence="2" id="KW-0479">Metal-binding</keyword>
<dbReference type="InterPro" id="IPR052202">
    <property type="entry name" value="Yeast_MetPath_Reg"/>
</dbReference>
<keyword evidence="5" id="KW-0238">DNA-binding</keyword>
<dbReference type="InterPro" id="IPR007219">
    <property type="entry name" value="XnlR_reg_dom"/>
</dbReference>